<dbReference type="CTD" id="4538"/>
<dbReference type="PANTHER" id="PTHR43507:SF20">
    <property type="entry name" value="NADH-UBIQUINONE OXIDOREDUCTASE CHAIN 4"/>
    <property type="match status" value="1"/>
</dbReference>
<keyword evidence="13 16" id="KW-0496">Mitochondrion</keyword>
<feature type="transmembrane region" description="Helical" evidence="16">
    <location>
        <begin position="292"/>
        <end position="317"/>
    </location>
</feature>
<dbReference type="GO" id="GO:0042773">
    <property type="term" value="P:ATP synthesis coupled electron transport"/>
    <property type="evidence" value="ECO:0007669"/>
    <property type="project" value="InterPro"/>
</dbReference>
<evidence type="ECO:0000313" key="18">
    <source>
        <dbReference type="EMBL" id="AIM58710.1"/>
    </source>
</evidence>
<dbReference type="AlphaFoldDB" id="A0A0U1V5X1"/>
<dbReference type="GO" id="GO:0008137">
    <property type="term" value="F:NADH dehydrogenase (ubiquinone) activity"/>
    <property type="evidence" value="ECO:0007669"/>
    <property type="project" value="UniProtKB-UniRule"/>
</dbReference>
<keyword evidence="14 16" id="KW-0472">Membrane</keyword>
<name>A0A0U1V5X1_BRAEX</name>
<keyword evidence="5 16" id="KW-0813">Transport</keyword>
<geneLocation type="mitochondrion" evidence="18"/>
<keyword evidence="9 16" id="KW-0249">Electron transport</keyword>
<feature type="transmembrane region" description="Helical" evidence="16">
    <location>
        <begin position="268"/>
        <end position="286"/>
    </location>
</feature>
<dbReference type="EMBL" id="KM233636">
    <property type="protein sequence ID" value="AIM58710.1"/>
    <property type="molecule type" value="Genomic_DNA"/>
</dbReference>
<dbReference type="InterPro" id="IPR003918">
    <property type="entry name" value="NADH_UbQ_OxRdtase"/>
</dbReference>
<dbReference type="GO" id="GO:0048039">
    <property type="term" value="F:ubiquinone binding"/>
    <property type="evidence" value="ECO:0007669"/>
    <property type="project" value="TreeGrafter"/>
</dbReference>
<evidence type="ECO:0000256" key="6">
    <source>
        <dbReference type="ARBA" id="ARBA00022660"/>
    </source>
</evidence>
<evidence type="ECO:0000256" key="4">
    <source>
        <dbReference type="ARBA" id="ARBA00021006"/>
    </source>
</evidence>
<reference evidence="18" key="1">
    <citation type="journal article" date="2014" name="Mitochondrial DNA">
        <title>The F type mitochondrial genome of the scorched mussel: Brachidontes exustus, (Mytiloida, Mytilidae).</title>
        <authorList>
            <person name="Bennett K.F."/>
            <person name="Bailey A.W."/>
            <person name="Brambert D.J."/>
            <person name="Ferhati E.W."/>
            <person name="Karson C.A."/>
            <person name="Nafasat U."/>
            <person name="Wadleigh J.K."/>
            <person name="Wright A.H."/>
        </authorList>
    </citation>
    <scope>NUCLEOTIDE SEQUENCE</scope>
    <source>
        <tissue evidence="18">Muscle</tissue>
    </source>
</reference>
<feature type="transmembrane region" description="Helical" evidence="16">
    <location>
        <begin position="371"/>
        <end position="397"/>
    </location>
</feature>
<keyword evidence="11 16" id="KW-0520">NAD</keyword>
<dbReference type="PANTHER" id="PTHR43507">
    <property type="entry name" value="NADH-UBIQUINONE OXIDOREDUCTASE CHAIN 4"/>
    <property type="match status" value="1"/>
</dbReference>
<feature type="transmembrane region" description="Helical" evidence="16">
    <location>
        <begin position="48"/>
        <end position="71"/>
    </location>
</feature>
<dbReference type="Pfam" id="PF00361">
    <property type="entry name" value="Proton_antipo_M"/>
    <property type="match status" value="1"/>
</dbReference>
<feature type="transmembrane region" description="Helical" evidence="16">
    <location>
        <begin position="105"/>
        <end position="125"/>
    </location>
</feature>
<feature type="transmembrane region" description="Helical" evidence="16">
    <location>
        <begin position="329"/>
        <end position="351"/>
    </location>
</feature>
<dbReference type="GO" id="GO:0015990">
    <property type="term" value="P:electron transport coupled proton transport"/>
    <property type="evidence" value="ECO:0007669"/>
    <property type="project" value="TreeGrafter"/>
</dbReference>
<evidence type="ECO:0000256" key="11">
    <source>
        <dbReference type="ARBA" id="ARBA00023027"/>
    </source>
</evidence>
<evidence type="ECO:0000256" key="8">
    <source>
        <dbReference type="ARBA" id="ARBA00022967"/>
    </source>
</evidence>
<evidence type="ECO:0000256" key="16">
    <source>
        <dbReference type="RuleBase" id="RU003297"/>
    </source>
</evidence>
<evidence type="ECO:0000256" key="3">
    <source>
        <dbReference type="ARBA" id="ARBA00012944"/>
    </source>
</evidence>
<dbReference type="RefSeq" id="YP_009058842.1">
    <property type="nucleotide sequence ID" value="NC_024882.1"/>
</dbReference>
<dbReference type="GO" id="GO:0003954">
    <property type="term" value="F:NADH dehydrogenase activity"/>
    <property type="evidence" value="ECO:0007669"/>
    <property type="project" value="TreeGrafter"/>
</dbReference>
<keyword evidence="10 16" id="KW-1133">Transmembrane helix</keyword>
<keyword evidence="12 16" id="KW-0830">Ubiquinone</keyword>
<feature type="transmembrane region" description="Helical" evidence="16">
    <location>
        <begin position="205"/>
        <end position="226"/>
    </location>
</feature>
<dbReference type="InterPro" id="IPR001750">
    <property type="entry name" value="ND/Mrp_TM"/>
</dbReference>
<evidence type="ECO:0000259" key="17">
    <source>
        <dbReference type="Pfam" id="PF00361"/>
    </source>
</evidence>
<dbReference type="EC" id="7.1.1.2" evidence="3 16"/>
<evidence type="ECO:0000256" key="13">
    <source>
        <dbReference type="ARBA" id="ARBA00023128"/>
    </source>
</evidence>
<evidence type="ECO:0000256" key="2">
    <source>
        <dbReference type="ARBA" id="ARBA00009025"/>
    </source>
</evidence>
<evidence type="ECO:0000256" key="10">
    <source>
        <dbReference type="ARBA" id="ARBA00022989"/>
    </source>
</evidence>
<comment type="similarity">
    <text evidence="2 16">Belongs to the complex I subunit 4 family.</text>
</comment>
<evidence type="ECO:0000256" key="14">
    <source>
        <dbReference type="ARBA" id="ARBA00023136"/>
    </source>
</evidence>
<feature type="transmembrane region" description="Helical" evidence="16">
    <location>
        <begin position="409"/>
        <end position="431"/>
    </location>
</feature>
<evidence type="ECO:0000256" key="12">
    <source>
        <dbReference type="ARBA" id="ARBA00023075"/>
    </source>
</evidence>
<evidence type="ECO:0000256" key="1">
    <source>
        <dbReference type="ARBA" id="ARBA00004225"/>
    </source>
</evidence>
<evidence type="ECO:0000256" key="15">
    <source>
        <dbReference type="ARBA" id="ARBA00049551"/>
    </source>
</evidence>
<feature type="transmembrane region" description="Helical" evidence="16">
    <location>
        <begin position="83"/>
        <end position="99"/>
    </location>
</feature>
<feature type="transmembrane region" description="Helical" evidence="16">
    <location>
        <begin position="137"/>
        <end position="156"/>
    </location>
</feature>
<comment type="function">
    <text evidence="16">Core subunit of the mitochondrial membrane respiratory chain NADH dehydrogenase (Complex I) which catalyzes electron transfer from NADH through the respiratory chain, using ubiquinone as an electron acceptor. Essential for the catalytic activity and assembly of complex I.</text>
</comment>
<proteinExistence type="inferred from homology"/>
<dbReference type="GeneID" id="20357288"/>
<protein>
    <recommendedName>
        <fullName evidence="4 16">NADH-ubiquinone oxidoreductase chain 4</fullName>
        <ecNumber evidence="3 16">7.1.1.2</ecNumber>
    </recommendedName>
</protein>
<sequence>MFLGLFFSLMYILFIRKFSVSLSAASFLVVKCMMLISQGSSSFEMSGLVWFDFLSSSMVCLTVYISCLMLIESCSMARKMEMKLILTVLCGVLVGTFSWTNLFFFFFFFEKVLIPVLFLILIWGYQPERLQAGSYMILYTSLGSYPFLFAISIMVSGGMSDMMQSLSSFLNREFCFFFWFYMLGFLIKLPMFPFHLWLPKAHVEAPVVGSMILAGVLLKLGGYGMLRYLNLVLMKMCSFSYSTLLAIGLVGGFLTSVMCMRQVDLKSLIAYSSVGHMSLVILGILSDKMVGFLGAVLMMLGHGLCSSGLFLLVNLFYKQSGSRSVLYNKGSLMLTPSLALFCFMLSAGNMAAPPSLNFAGEALLFMSSSVLSSWLLVVVGLMSFMSACYSLFFYGVCCHGKSSKIRDSGIYMSSMLNLFFHWFPLNFLFLFL</sequence>
<organism evidence="18">
    <name type="scientific">Brachidontes exustus</name>
    <name type="common">Scorched mussel</name>
    <name type="synonym">Mytilus exustus</name>
    <dbReference type="NCBI Taxonomy" id="40254"/>
    <lineage>
        <taxon>Eukaryota</taxon>
        <taxon>Metazoa</taxon>
        <taxon>Spiralia</taxon>
        <taxon>Lophotrochozoa</taxon>
        <taxon>Mollusca</taxon>
        <taxon>Bivalvia</taxon>
        <taxon>Autobranchia</taxon>
        <taxon>Pteriomorphia</taxon>
        <taxon>Mytilida</taxon>
        <taxon>Mytiloidea</taxon>
        <taxon>Mytilidae</taxon>
        <taxon>Brachidontinae</taxon>
        <taxon>Brachidontes</taxon>
    </lineage>
</organism>
<feature type="domain" description="NADH:quinone oxidoreductase/Mrp antiporter transmembrane" evidence="17">
    <location>
        <begin position="101"/>
        <end position="383"/>
    </location>
</feature>
<evidence type="ECO:0000256" key="5">
    <source>
        <dbReference type="ARBA" id="ARBA00022448"/>
    </source>
</evidence>
<accession>A0A0U1V5X1</accession>
<feature type="transmembrane region" description="Helical" evidence="16">
    <location>
        <begin position="176"/>
        <end position="198"/>
    </location>
</feature>
<evidence type="ECO:0000256" key="7">
    <source>
        <dbReference type="ARBA" id="ARBA00022692"/>
    </source>
</evidence>
<comment type="subcellular location">
    <subcellularLocation>
        <location evidence="1 16">Mitochondrion membrane</location>
        <topology evidence="1 16">Multi-pass membrane protein</topology>
    </subcellularLocation>
</comment>
<gene>
    <name evidence="18" type="primary">ND4</name>
</gene>
<comment type="catalytic activity">
    <reaction evidence="15 16">
        <text>a ubiquinone + NADH + 5 H(+)(in) = a ubiquinol + NAD(+) + 4 H(+)(out)</text>
        <dbReference type="Rhea" id="RHEA:29091"/>
        <dbReference type="Rhea" id="RHEA-COMP:9565"/>
        <dbReference type="Rhea" id="RHEA-COMP:9566"/>
        <dbReference type="ChEBI" id="CHEBI:15378"/>
        <dbReference type="ChEBI" id="CHEBI:16389"/>
        <dbReference type="ChEBI" id="CHEBI:17976"/>
        <dbReference type="ChEBI" id="CHEBI:57540"/>
        <dbReference type="ChEBI" id="CHEBI:57945"/>
        <dbReference type="EC" id="7.1.1.2"/>
    </reaction>
</comment>
<keyword evidence="6 16" id="KW-0679">Respiratory chain</keyword>
<evidence type="ECO:0000256" key="9">
    <source>
        <dbReference type="ARBA" id="ARBA00022982"/>
    </source>
</evidence>
<feature type="transmembrane region" description="Helical" evidence="16">
    <location>
        <begin position="238"/>
        <end position="256"/>
    </location>
</feature>
<keyword evidence="8" id="KW-1278">Translocase</keyword>
<dbReference type="PRINTS" id="PR01437">
    <property type="entry name" value="NUOXDRDTASE4"/>
</dbReference>
<keyword evidence="7 16" id="KW-0812">Transmembrane</keyword>
<dbReference type="GO" id="GO:0031966">
    <property type="term" value="C:mitochondrial membrane"/>
    <property type="evidence" value="ECO:0007669"/>
    <property type="project" value="UniProtKB-SubCell"/>
</dbReference>